<feature type="compositionally biased region" description="Polar residues" evidence="1">
    <location>
        <begin position="1"/>
        <end position="13"/>
    </location>
</feature>
<evidence type="ECO:0000256" key="1">
    <source>
        <dbReference type="SAM" id="MobiDB-lite"/>
    </source>
</evidence>
<keyword evidence="3" id="KW-1185">Reference proteome</keyword>
<dbReference type="Proteomes" id="UP000001064">
    <property type="component" value="Unassembled WGS sequence"/>
</dbReference>
<reference evidence="3" key="1">
    <citation type="journal article" date="2011" name="Genome Biol.">
        <title>Comparative genomics of the social amoebae Dictyostelium discoideum and Dictyostelium purpureum.</title>
        <authorList>
            <consortium name="US DOE Joint Genome Institute (JGI-PGF)"/>
            <person name="Sucgang R."/>
            <person name="Kuo A."/>
            <person name="Tian X."/>
            <person name="Salerno W."/>
            <person name="Parikh A."/>
            <person name="Feasley C.L."/>
            <person name="Dalin E."/>
            <person name="Tu H."/>
            <person name="Huang E."/>
            <person name="Barry K."/>
            <person name="Lindquist E."/>
            <person name="Shapiro H."/>
            <person name="Bruce D."/>
            <person name="Schmutz J."/>
            <person name="Salamov A."/>
            <person name="Fey P."/>
            <person name="Gaudet P."/>
            <person name="Anjard C."/>
            <person name="Babu M.M."/>
            <person name="Basu S."/>
            <person name="Bushmanova Y."/>
            <person name="van der Wel H."/>
            <person name="Katoh-Kurasawa M."/>
            <person name="Dinh C."/>
            <person name="Coutinho P.M."/>
            <person name="Saito T."/>
            <person name="Elias M."/>
            <person name="Schaap P."/>
            <person name="Kay R.R."/>
            <person name="Henrissat B."/>
            <person name="Eichinger L."/>
            <person name="Rivero F."/>
            <person name="Putnam N.H."/>
            <person name="West C.M."/>
            <person name="Loomis W.F."/>
            <person name="Chisholm R.L."/>
            <person name="Shaulsky G."/>
            <person name="Strassmann J.E."/>
            <person name="Queller D.C."/>
            <person name="Kuspa A."/>
            <person name="Grigoriev I.V."/>
        </authorList>
    </citation>
    <scope>NUCLEOTIDE SEQUENCE [LARGE SCALE GENOMIC DNA]</scope>
    <source>
        <strain evidence="3">QSDP1</strain>
    </source>
</reference>
<dbReference type="eggNOG" id="ENOG502RI04">
    <property type="taxonomic scope" value="Eukaryota"/>
</dbReference>
<accession>F0Z9Z3</accession>
<feature type="compositionally biased region" description="Basic and acidic residues" evidence="1">
    <location>
        <begin position="32"/>
        <end position="54"/>
    </location>
</feature>
<dbReference type="GeneID" id="10510133"/>
<organism evidence="2 3">
    <name type="scientific">Dictyostelium purpureum</name>
    <name type="common">Slime mold</name>
    <dbReference type="NCBI Taxonomy" id="5786"/>
    <lineage>
        <taxon>Eukaryota</taxon>
        <taxon>Amoebozoa</taxon>
        <taxon>Evosea</taxon>
        <taxon>Eumycetozoa</taxon>
        <taxon>Dictyostelia</taxon>
        <taxon>Dictyosteliales</taxon>
        <taxon>Dictyosteliaceae</taxon>
        <taxon>Dictyostelium</taxon>
    </lineage>
</organism>
<gene>
    <name evidence="2" type="ORF">DICPUDRAFT_147997</name>
</gene>
<sequence length="287" mass="33151">METNNNNQGISKNTQEKDEHFSKMGNLQENKSTSKKEKNENVNNNHIKEKSEKTKNTRLLANRIVQIRIIKKRVFWQPEIYYSVGVRISGSLVLASNDHFINFQEKSTTIEIGVSNEWHKGTLIDTTDPLEPTDCALLSINDLDEQQSQCETLPVYKKKNCLNWEIIYFDFPNSRLPLNACVKDKNFKELKPLCPSVFSGRVSYFDENTLEVALNGTTINEFENKSRVIFSGNNGELYGILRKKPNNYYYNTNVLYCTKGSAIKAWVDTTLKKNEYPPLWDKPVNFN</sequence>
<dbReference type="EMBL" id="GL870961">
    <property type="protein sequence ID" value="EGC39201.1"/>
    <property type="molecule type" value="Genomic_DNA"/>
</dbReference>
<name>F0Z9Z3_DICPU</name>
<dbReference type="AlphaFoldDB" id="F0Z9Z3"/>
<evidence type="ECO:0000313" key="3">
    <source>
        <dbReference type="Proteomes" id="UP000001064"/>
    </source>
</evidence>
<dbReference type="FunCoup" id="F0Z9Z3">
    <property type="interactions" value="937"/>
</dbReference>
<dbReference type="InParanoid" id="F0Z9Z3"/>
<evidence type="ECO:0000313" key="2">
    <source>
        <dbReference type="EMBL" id="EGC39201.1"/>
    </source>
</evidence>
<dbReference type="VEuPathDB" id="AmoebaDB:DICPUDRAFT_147997"/>
<protein>
    <submittedName>
        <fullName evidence="2">Uncharacterized protein</fullName>
    </submittedName>
</protein>
<dbReference type="RefSeq" id="XP_003284228.1">
    <property type="nucleotide sequence ID" value="XM_003284180.1"/>
</dbReference>
<feature type="region of interest" description="Disordered" evidence="1">
    <location>
        <begin position="1"/>
        <end position="54"/>
    </location>
</feature>
<dbReference type="KEGG" id="dpp:DICPUDRAFT_147997"/>
<proteinExistence type="predicted"/>